<reference evidence="2 3" key="1">
    <citation type="submission" date="2024-07" db="EMBL/GenBank/DDBJ databases">
        <authorList>
            <person name="Lee S."/>
            <person name="Kang M."/>
        </authorList>
    </citation>
    <scope>NUCLEOTIDE SEQUENCE [LARGE SCALE GENOMIC DNA]</scope>
    <source>
        <strain evidence="2 3">DS6</strain>
    </source>
</reference>
<evidence type="ECO:0000256" key="1">
    <source>
        <dbReference type="SAM" id="Coils"/>
    </source>
</evidence>
<organism evidence="2 3">
    <name type="scientific">Nocardioides eburneus</name>
    <dbReference type="NCBI Taxonomy" id="3231482"/>
    <lineage>
        <taxon>Bacteria</taxon>
        <taxon>Bacillati</taxon>
        <taxon>Actinomycetota</taxon>
        <taxon>Actinomycetes</taxon>
        <taxon>Propionibacteriales</taxon>
        <taxon>Nocardioidaceae</taxon>
        <taxon>Nocardioides</taxon>
    </lineage>
</organism>
<keyword evidence="1" id="KW-0175">Coiled coil</keyword>
<comment type="caution">
    <text evidence="2">The sequence shown here is derived from an EMBL/GenBank/DDBJ whole genome shotgun (WGS) entry which is preliminary data.</text>
</comment>
<name>A0ABV3SYB9_9ACTN</name>
<feature type="coiled-coil region" evidence="1">
    <location>
        <begin position="71"/>
        <end position="98"/>
    </location>
</feature>
<gene>
    <name evidence="2" type="ORF">AB3X52_09980</name>
</gene>
<evidence type="ECO:0000313" key="2">
    <source>
        <dbReference type="EMBL" id="MEX0427947.1"/>
    </source>
</evidence>
<dbReference type="RefSeq" id="WP_367993807.1">
    <property type="nucleotide sequence ID" value="NZ_JBFPJR010000014.1"/>
</dbReference>
<protein>
    <submittedName>
        <fullName evidence="2">Uncharacterized protein</fullName>
    </submittedName>
</protein>
<keyword evidence="3" id="KW-1185">Reference proteome</keyword>
<dbReference type="Proteomes" id="UP001556631">
    <property type="component" value="Unassembled WGS sequence"/>
</dbReference>
<dbReference type="EMBL" id="JBFPJR010000014">
    <property type="protein sequence ID" value="MEX0427947.1"/>
    <property type="molecule type" value="Genomic_DNA"/>
</dbReference>
<evidence type="ECO:0000313" key="3">
    <source>
        <dbReference type="Proteomes" id="UP001556631"/>
    </source>
</evidence>
<accession>A0ABV3SYB9</accession>
<sequence>MYGDTDVMRHRVDRLREQAGDIRATADGLVARAESVAWSGRAAAAMRVRIKERAVALRAIAERHETAADALERHLLDVDRTKETIAAAQKRAEALLADGRLAGRTLPAAGHKAWLEVELA</sequence>
<proteinExistence type="predicted"/>